<dbReference type="CDD" id="cd01960">
    <property type="entry name" value="nsLTP1"/>
    <property type="match status" value="1"/>
</dbReference>
<dbReference type="AlphaFoldDB" id="G7KX62"/>
<comment type="similarity">
    <text evidence="1">Belongs to the plant LTP family.</text>
</comment>
<reference evidence="8" key="3">
    <citation type="submission" date="2015-04" db="UniProtKB">
        <authorList>
            <consortium name="EnsemblPlants"/>
        </authorList>
    </citation>
    <scope>IDENTIFICATION</scope>
    <source>
        <strain evidence="8">cv. Jemalong A17</strain>
    </source>
</reference>
<evidence type="ECO:0000256" key="3">
    <source>
        <dbReference type="ARBA" id="ARBA00023157"/>
    </source>
</evidence>
<dbReference type="GO" id="GO:0006869">
    <property type="term" value="P:lipid transport"/>
    <property type="evidence" value="ECO:0007669"/>
    <property type="project" value="InterPro"/>
</dbReference>
<keyword evidence="3" id="KW-1015">Disulfide bond</keyword>
<dbReference type="SUPFAM" id="SSF47699">
    <property type="entry name" value="Bifunctional inhibitor/lipid-transfer protein/seed storage 2S albumin"/>
    <property type="match status" value="1"/>
</dbReference>
<keyword evidence="4" id="KW-1133">Transmembrane helix</keyword>
<dbReference type="InterPro" id="IPR000528">
    <property type="entry name" value="Plant_nsLTP"/>
</dbReference>
<reference evidence="7 9" key="1">
    <citation type="journal article" date="2011" name="Nature">
        <title>The Medicago genome provides insight into the evolution of rhizobial symbioses.</title>
        <authorList>
            <person name="Young N.D."/>
            <person name="Debelle F."/>
            <person name="Oldroyd G.E."/>
            <person name="Geurts R."/>
            <person name="Cannon S.B."/>
            <person name="Udvardi M.K."/>
            <person name="Benedito V.A."/>
            <person name="Mayer K.F."/>
            <person name="Gouzy J."/>
            <person name="Schoof H."/>
            <person name="Van de Peer Y."/>
            <person name="Proost S."/>
            <person name="Cook D.R."/>
            <person name="Meyers B.C."/>
            <person name="Spannagl M."/>
            <person name="Cheung F."/>
            <person name="De Mita S."/>
            <person name="Krishnakumar V."/>
            <person name="Gundlach H."/>
            <person name="Zhou S."/>
            <person name="Mudge J."/>
            <person name="Bharti A.K."/>
            <person name="Murray J.D."/>
            <person name="Naoumkina M.A."/>
            <person name="Rosen B."/>
            <person name="Silverstein K.A."/>
            <person name="Tang H."/>
            <person name="Rombauts S."/>
            <person name="Zhao P.X."/>
            <person name="Zhou P."/>
            <person name="Barbe V."/>
            <person name="Bardou P."/>
            <person name="Bechner M."/>
            <person name="Bellec A."/>
            <person name="Berger A."/>
            <person name="Berges H."/>
            <person name="Bidwell S."/>
            <person name="Bisseling T."/>
            <person name="Choisne N."/>
            <person name="Couloux A."/>
            <person name="Denny R."/>
            <person name="Deshpande S."/>
            <person name="Dai X."/>
            <person name="Doyle J.J."/>
            <person name="Dudez A.M."/>
            <person name="Farmer A.D."/>
            <person name="Fouteau S."/>
            <person name="Franken C."/>
            <person name="Gibelin C."/>
            <person name="Gish J."/>
            <person name="Goldstein S."/>
            <person name="Gonzalez A.J."/>
            <person name="Green P.J."/>
            <person name="Hallab A."/>
            <person name="Hartog M."/>
            <person name="Hua A."/>
            <person name="Humphray S.J."/>
            <person name="Jeong D.H."/>
            <person name="Jing Y."/>
            <person name="Jocker A."/>
            <person name="Kenton S.M."/>
            <person name="Kim D.J."/>
            <person name="Klee K."/>
            <person name="Lai H."/>
            <person name="Lang C."/>
            <person name="Lin S."/>
            <person name="Macmil S.L."/>
            <person name="Magdelenat G."/>
            <person name="Matthews L."/>
            <person name="McCorrison J."/>
            <person name="Monaghan E.L."/>
            <person name="Mun J.H."/>
            <person name="Najar F.Z."/>
            <person name="Nicholson C."/>
            <person name="Noirot C."/>
            <person name="O'Bleness M."/>
            <person name="Paule C.R."/>
            <person name="Poulain J."/>
            <person name="Prion F."/>
            <person name="Qin B."/>
            <person name="Qu C."/>
            <person name="Retzel E.F."/>
            <person name="Riddle C."/>
            <person name="Sallet E."/>
            <person name="Samain S."/>
            <person name="Samson N."/>
            <person name="Sanders I."/>
            <person name="Saurat O."/>
            <person name="Scarpelli C."/>
            <person name="Schiex T."/>
            <person name="Segurens B."/>
            <person name="Severin A.J."/>
            <person name="Sherrier D.J."/>
            <person name="Shi R."/>
            <person name="Sims S."/>
            <person name="Singer S.R."/>
            <person name="Sinharoy S."/>
            <person name="Sterck L."/>
            <person name="Viollet A."/>
            <person name="Wang B.B."/>
            <person name="Wang K."/>
            <person name="Wang M."/>
            <person name="Wang X."/>
            <person name="Warfsmann J."/>
            <person name="Weissenbach J."/>
            <person name="White D.D."/>
            <person name="White J.D."/>
            <person name="Wiley G.B."/>
            <person name="Wincker P."/>
            <person name="Xing Y."/>
            <person name="Yang L."/>
            <person name="Yao Z."/>
            <person name="Ying F."/>
            <person name="Zhai J."/>
            <person name="Zhou L."/>
            <person name="Zuber A."/>
            <person name="Denarie J."/>
            <person name="Dixon R.A."/>
            <person name="May G.D."/>
            <person name="Schwartz D.C."/>
            <person name="Rogers J."/>
            <person name="Quetier F."/>
            <person name="Town C.D."/>
            <person name="Roe B.A."/>
        </authorList>
    </citation>
    <scope>NUCLEOTIDE SEQUENCE [LARGE SCALE GENOMIC DNA]</scope>
    <source>
        <strain evidence="7">A17</strain>
        <strain evidence="8 9">cv. Jemalong A17</strain>
    </source>
</reference>
<dbReference type="EnsemblPlants" id="AES79822">
    <property type="protein sequence ID" value="AES79822"/>
    <property type="gene ID" value="MTR_7g073030"/>
</dbReference>
<dbReference type="Pfam" id="PF00234">
    <property type="entry name" value="Tryp_alpha_amyl"/>
    <property type="match status" value="1"/>
</dbReference>
<feature type="transmembrane region" description="Helical" evidence="4">
    <location>
        <begin position="130"/>
        <end position="147"/>
    </location>
</feature>
<accession>A0A0C3W872</accession>
<feature type="signal peptide" evidence="5">
    <location>
        <begin position="1"/>
        <end position="26"/>
    </location>
</feature>
<sequence length="157" mass="17132">MASSILVKVTCLAMICLVLSIPLANAVITCPDADITLKSCLPYVAHPTQWPPLECCTAVLGLTARAVTREDRQAVCKCLLGLMNGIPGLDLTAFAAVPILCAANIGYIIRPNMDCNSYISHHQPSFSISYIQYAVLIYIYNIWYPSIEQLEGLVLNE</sequence>
<dbReference type="GO" id="GO:0008289">
    <property type="term" value="F:lipid binding"/>
    <property type="evidence" value="ECO:0007669"/>
    <property type="project" value="InterPro"/>
</dbReference>
<feature type="transmembrane region" description="Helical" evidence="4">
    <location>
        <begin position="91"/>
        <end position="109"/>
    </location>
</feature>
<dbReference type="PANTHER" id="PTHR33076">
    <property type="entry name" value="NON-SPECIFIC LIPID-TRANSFER PROTEIN 2-RELATED"/>
    <property type="match status" value="1"/>
</dbReference>
<keyword evidence="4" id="KW-0812">Transmembrane</keyword>
<dbReference type="STRING" id="3880.G7KX62"/>
<dbReference type="HOGENOM" id="CLU_128423_0_0_1"/>
<name>G7KX62_MEDTR</name>
<keyword evidence="4" id="KW-0472">Membrane</keyword>
<dbReference type="PRINTS" id="PR00382">
    <property type="entry name" value="LIPIDTRNSFER"/>
</dbReference>
<keyword evidence="9" id="KW-1185">Reference proteome</keyword>
<reference evidence="7 9" key="2">
    <citation type="journal article" date="2014" name="BMC Genomics">
        <title>An improved genome release (version Mt4.0) for the model legume Medicago truncatula.</title>
        <authorList>
            <person name="Tang H."/>
            <person name="Krishnakumar V."/>
            <person name="Bidwell S."/>
            <person name="Rosen B."/>
            <person name="Chan A."/>
            <person name="Zhou S."/>
            <person name="Gentzbittel L."/>
            <person name="Childs K.L."/>
            <person name="Yandell M."/>
            <person name="Gundlach H."/>
            <person name="Mayer K.F."/>
            <person name="Schwartz D.C."/>
            <person name="Town C.D."/>
        </authorList>
    </citation>
    <scope>GENOME REANNOTATION</scope>
    <source>
        <strain evidence="8 9">cv. Jemalong A17</strain>
    </source>
</reference>
<protein>
    <submittedName>
        <fullName evidence="7">Lipid transfer protein</fullName>
    </submittedName>
</protein>
<evidence type="ECO:0000313" key="9">
    <source>
        <dbReference type="Proteomes" id="UP000002051"/>
    </source>
</evidence>
<evidence type="ECO:0000256" key="1">
    <source>
        <dbReference type="ARBA" id="ARBA00009748"/>
    </source>
</evidence>
<dbReference type="Proteomes" id="UP000002051">
    <property type="component" value="Unassembled WGS sequence"/>
</dbReference>
<keyword evidence="2 5" id="KW-0732">Signal</keyword>
<dbReference type="Gene3D" id="1.10.110.10">
    <property type="entry name" value="Plant lipid-transfer and hydrophobic proteins"/>
    <property type="match status" value="1"/>
</dbReference>
<evidence type="ECO:0000256" key="2">
    <source>
        <dbReference type="ARBA" id="ARBA00022729"/>
    </source>
</evidence>
<evidence type="ECO:0000256" key="5">
    <source>
        <dbReference type="SAM" id="SignalP"/>
    </source>
</evidence>
<evidence type="ECO:0000256" key="4">
    <source>
        <dbReference type="SAM" id="Phobius"/>
    </source>
</evidence>
<feature type="domain" description="Bifunctional inhibitor/plant lipid transfer protein/seed storage helical" evidence="6">
    <location>
        <begin position="30"/>
        <end position="115"/>
    </location>
</feature>
<organism evidence="7 9">
    <name type="scientific">Medicago truncatula</name>
    <name type="common">Barrel medic</name>
    <name type="synonym">Medicago tribuloides</name>
    <dbReference type="NCBI Taxonomy" id="3880"/>
    <lineage>
        <taxon>Eukaryota</taxon>
        <taxon>Viridiplantae</taxon>
        <taxon>Streptophyta</taxon>
        <taxon>Embryophyta</taxon>
        <taxon>Tracheophyta</taxon>
        <taxon>Spermatophyta</taxon>
        <taxon>Magnoliopsida</taxon>
        <taxon>eudicotyledons</taxon>
        <taxon>Gunneridae</taxon>
        <taxon>Pentapetalae</taxon>
        <taxon>rosids</taxon>
        <taxon>fabids</taxon>
        <taxon>Fabales</taxon>
        <taxon>Fabaceae</taxon>
        <taxon>Papilionoideae</taxon>
        <taxon>50 kb inversion clade</taxon>
        <taxon>NPAAA clade</taxon>
        <taxon>Hologalegina</taxon>
        <taxon>IRL clade</taxon>
        <taxon>Trifolieae</taxon>
        <taxon>Medicago</taxon>
    </lineage>
</organism>
<feature type="chain" id="PRO_5014573893" evidence="5">
    <location>
        <begin position="27"/>
        <end position="157"/>
    </location>
</feature>
<dbReference type="EMBL" id="CM001223">
    <property type="protein sequence ID" value="AES79822.2"/>
    <property type="molecule type" value="Genomic_DNA"/>
</dbReference>
<dbReference type="InterPro" id="IPR036312">
    <property type="entry name" value="Bifun_inhib/LTP/seed_sf"/>
</dbReference>
<dbReference type="InterPro" id="IPR016140">
    <property type="entry name" value="Bifunc_inhib/LTP/seed_store"/>
</dbReference>
<proteinExistence type="inferred from homology"/>
<gene>
    <name evidence="7" type="ordered locus">MTR_7g073030</name>
</gene>
<evidence type="ECO:0000313" key="8">
    <source>
        <dbReference type="EnsemblPlants" id="AES79822"/>
    </source>
</evidence>
<evidence type="ECO:0000259" key="6">
    <source>
        <dbReference type="Pfam" id="PF00234"/>
    </source>
</evidence>
<accession>G7KX62</accession>
<evidence type="ECO:0000313" key="7">
    <source>
        <dbReference type="EMBL" id="AES79822.2"/>
    </source>
</evidence>